<dbReference type="InterPro" id="IPR004038">
    <property type="entry name" value="Ribosomal_eL8/eL30/eS12/Gad45"/>
</dbReference>
<accession>A0A1B6GJI8</accession>
<comment type="similarity">
    <text evidence="1 4">Belongs to the eukaryotic ribosomal protein eS12 family.</text>
</comment>
<dbReference type="InterPro" id="IPR029064">
    <property type="entry name" value="Ribosomal_eL30-like_sf"/>
</dbReference>
<evidence type="ECO:0000313" key="6">
    <source>
        <dbReference type="EMBL" id="JAS62612.1"/>
    </source>
</evidence>
<dbReference type="PANTHER" id="PTHR11843">
    <property type="entry name" value="40S RIBOSOMAL PROTEIN S12"/>
    <property type="match status" value="1"/>
</dbReference>
<keyword evidence="3 4" id="KW-0687">Ribonucleoprotein</keyword>
<evidence type="ECO:0000259" key="5">
    <source>
        <dbReference type="Pfam" id="PF01248"/>
    </source>
</evidence>
<evidence type="ECO:0000256" key="2">
    <source>
        <dbReference type="ARBA" id="ARBA00022980"/>
    </source>
</evidence>
<evidence type="ECO:0000256" key="1">
    <source>
        <dbReference type="ARBA" id="ARBA00005824"/>
    </source>
</evidence>
<evidence type="ECO:0000256" key="3">
    <source>
        <dbReference type="ARBA" id="ARBA00023274"/>
    </source>
</evidence>
<feature type="domain" description="Ribosomal protein eL8/eL30/eS12/Gadd45" evidence="5">
    <location>
        <begin position="13"/>
        <end position="106"/>
    </location>
</feature>
<keyword evidence="2 4" id="KW-0689">Ribosomal protein</keyword>
<organism evidence="6">
    <name type="scientific">Cuerna arida</name>
    <dbReference type="NCBI Taxonomy" id="1464854"/>
    <lineage>
        <taxon>Eukaryota</taxon>
        <taxon>Metazoa</taxon>
        <taxon>Ecdysozoa</taxon>
        <taxon>Arthropoda</taxon>
        <taxon>Hexapoda</taxon>
        <taxon>Insecta</taxon>
        <taxon>Pterygota</taxon>
        <taxon>Neoptera</taxon>
        <taxon>Paraneoptera</taxon>
        <taxon>Hemiptera</taxon>
        <taxon>Auchenorrhyncha</taxon>
        <taxon>Membracoidea</taxon>
        <taxon>Cicadellidae</taxon>
        <taxon>Cicadellinae</taxon>
        <taxon>Proconiini</taxon>
        <taxon>Cuerna</taxon>
    </lineage>
</organism>
<dbReference type="PRINTS" id="PR00972">
    <property type="entry name" value="RIBSOMALS12E"/>
</dbReference>
<proteinExistence type="inferred from homology"/>
<dbReference type="GO" id="GO:0005840">
    <property type="term" value="C:ribosome"/>
    <property type="evidence" value="ECO:0007669"/>
    <property type="project" value="UniProtKB-KW"/>
</dbReference>
<dbReference type="AlphaFoldDB" id="A0A1B6GJI8"/>
<protein>
    <recommendedName>
        <fullName evidence="4">40S ribosomal protein S12</fullName>
    </recommendedName>
</protein>
<sequence length="129" mass="14375">MSGTEELSDINKSLKEVLKNSLKADGIIRGAHQVCKEIEKQQALLCILSENCDQAEYKKILTALCREQQVPLMKIDDNKMLGEWSGLCKIDQNGKARKVVGCSAVVIKDYGEESESLDVLKEYIKAQTV</sequence>
<dbReference type="GO" id="GO:0006412">
    <property type="term" value="P:translation"/>
    <property type="evidence" value="ECO:0007669"/>
    <property type="project" value="InterPro"/>
</dbReference>
<dbReference type="Pfam" id="PF01248">
    <property type="entry name" value="Ribosomal_L7Ae"/>
    <property type="match status" value="1"/>
</dbReference>
<dbReference type="EMBL" id="GECZ01007157">
    <property type="protein sequence ID" value="JAS62612.1"/>
    <property type="molecule type" value="Transcribed_RNA"/>
</dbReference>
<name>A0A1B6GJI8_9HEMI</name>
<evidence type="ECO:0000256" key="4">
    <source>
        <dbReference type="RuleBase" id="RU000670"/>
    </source>
</evidence>
<dbReference type="GO" id="GO:1990904">
    <property type="term" value="C:ribonucleoprotein complex"/>
    <property type="evidence" value="ECO:0007669"/>
    <property type="project" value="UniProtKB-KW"/>
</dbReference>
<dbReference type="SUPFAM" id="SSF55315">
    <property type="entry name" value="L30e-like"/>
    <property type="match status" value="1"/>
</dbReference>
<dbReference type="GO" id="GO:0003735">
    <property type="term" value="F:structural constituent of ribosome"/>
    <property type="evidence" value="ECO:0007669"/>
    <property type="project" value="InterPro"/>
</dbReference>
<reference evidence="6" key="1">
    <citation type="submission" date="2015-11" db="EMBL/GenBank/DDBJ databases">
        <title>De novo transcriptome assembly of four potential Pierce s Disease insect vectors from Arizona vineyards.</title>
        <authorList>
            <person name="Tassone E.E."/>
        </authorList>
    </citation>
    <scope>NUCLEOTIDE SEQUENCE</scope>
</reference>
<dbReference type="InterPro" id="IPR000530">
    <property type="entry name" value="Ribosomal_eS12"/>
</dbReference>
<dbReference type="Gene3D" id="3.30.1330.30">
    <property type="match status" value="1"/>
</dbReference>
<gene>
    <name evidence="6" type="ORF">g.47450</name>
</gene>